<proteinExistence type="inferred from homology"/>
<evidence type="ECO:0000256" key="5">
    <source>
        <dbReference type="ARBA" id="ARBA00022694"/>
    </source>
</evidence>
<evidence type="ECO:0000256" key="7">
    <source>
        <dbReference type="ARBA" id="ARBA00039099"/>
    </source>
</evidence>
<gene>
    <name evidence="11" type="ORF">IE077_001708</name>
</gene>
<evidence type="ECO:0000313" key="11">
    <source>
        <dbReference type="EMBL" id="KAF8822965.1"/>
    </source>
</evidence>
<keyword evidence="6 9" id="KW-0694">RNA-binding</keyword>
<feature type="region of interest" description="Disordered" evidence="10">
    <location>
        <begin position="183"/>
        <end position="211"/>
    </location>
</feature>
<evidence type="ECO:0000313" key="12">
    <source>
        <dbReference type="Proteomes" id="UP000823046"/>
    </source>
</evidence>
<dbReference type="Gene3D" id="3.30.56.70">
    <property type="entry name" value="N2,N2-dimethylguanosine tRNA methyltransferase, C-terminal domain"/>
    <property type="match status" value="1"/>
</dbReference>
<feature type="non-terminal residue" evidence="11">
    <location>
        <position position="1"/>
    </location>
</feature>
<name>A0ABQ7JG05_9APIC</name>
<dbReference type="InterPro" id="IPR042296">
    <property type="entry name" value="tRNA_met_Trm1_C"/>
</dbReference>
<protein>
    <recommendedName>
        <fullName evidence="7 9">tRNA (guanine(26)-N(2))-dimethyltransferase</fullName>
        <ecNumber evidence="7 9">2.1.1.216</ecNumber>
    </recommendedName>
</protein>
<comment type="catalytic activity">
    <reaction evidence="8 9">
        <text>guanosine(26) in tRNA + 2 S-adenosyl-L-methionine = N(2)-dimethylguanosine(26) in tRNA + 2 S-adenosyl-L-homocysteine + 2 H(+)</text>
        <dbReference type="Rhea" id="RHEA:43140"/>
        <dbReference type="Rhea" id="RHEA-COMP:10359"/>
        <dbReference type="Rhea" id="RHEA-COMP:10360"/>
        <dbReference type="ChEBI" id="CHEBI:15378"/>
        <dbReference type="ChEBI" id="CHEBI:57856"/>
        <dbReference type="ChEBI" id="CHEBI:59789"/>
        <dbReference type="ChEBI" id="CHEBI:74269"/>
        <dbReference type="ChEBI" id="CHEBI:74513"/>
        <dbReference type="EC" id="2.1.1.216"/>
    </reaction>
</comment>
<evidence type="ECO:0000256" key="9">
    <source>
        <dbReference type="PROSITE-ProRule" id="PRU00958"/>
    </source>
</evidence>
<keyword evidence="4 9" id="KW-0949">S-adenosyl-L-methionine</keyword>
<dbReference type="Gene3D" id="3.40.50.150">
    <property type="entry name" value="Vaccinia Virus protein VP39"/>
    <property type="match status" value="2"/>
</dbReference>
<dbReference type="InterPro" id="IPR002905">
    <property type="entry name" value="Trm1"/>
</dbReference>
<dbReference type="InterPro" id="IPR029063">
    <property type="entry name" value="SAM-dependent_MTases_sf"/>
</dbReference>
<dbReference type="SUPFAM" id="SSF53335">
    <property type="entry name" value="S-adenosyl-L-methionine-dependent methyltransferases"/>
    <property type="match status" value="1"/>
</dbReference>
<accession>A0ABQ7JG05</accession>
<comment type="caution">
    <text evidence="11">The sequence shown here is derived from an EMBL/GenBank/DDBJ whole genome shotgun (WGS) entry which is preliminary data.</text>
</comment>
<evidence type="ECO:0000256" key="1">
    <source>
        <dbReference type="ARBA" id="ARBA00022555"/>
    </source>
</evidence>
<feature type="compositionally biased region" description="Polar residues" evidence="10">
    <location>
        <begin position="183"/>
        <end position="196"/>
    </location>
</feature>
<organism evidence="11 12">
    <name type="scientific">Cardiosporidium cionae</name>
    <dbReference type="NCBI Taxonomy" id="476202"/>
    <lineage>
        <taxon>Eukaryota</taxon>
        <taxon>Sar</taxon>
        <taxon>Alveolata</taxon>
        <taxon>Apicomplexa</taxon>
        <taxon>Aconoidasida</taxon>
        <taxon>Nephromycida</taxon>
        <taxon>Cardiosporidium</taxon>
    </lineage>
</organism>
<dbReference type="Proteomes" id="UP000823046">
    <property type="component" value="Unassembled WGS sequence"/>
</dbReference>
<dbReference type="PANTHER" id="PTHR10631">
    <property type="entry name" value="N 2 ,N 2 -DIMETHYLGUANOSINE TRNA METHYLTRANSFERASE"/>
    <property type="match status" value="1"/>
</dbReference>
<sequence>PSSKVTLGCRREGLVIFDTSNDEGAFYNPAQVFNRDLSIVAIKAFGKLAERQMQQKILEAKARAEQEGHAPPAPLQFVGLNILEPLAASGLRSLRYLKELPDLVSRVVANDVDEIAAQHILKNCELNNIPQDKLTGELQCFTCHDAAFLMYIVPHLQHFLHVSSPNITFLPCGSQWNSMVQPQQAPSSCGTATTSVKPEGGEESDNRKGLNQRSSVRYFGKHRCFSSFLSALQLPSPSSRGSTIDSSLEMYPMELPSAEQNNRVSVRSPSSESALPPLLFDVIDLDPYGSVIPFLDSAVQAIRSEGLLCLTSTDMPVLCGNTPEVAFYKYGGFPTKARYSHEVSLRLLMHAVTMSAAKYKRSVIPLACISCDFYVRLFVKVVKCASGCKKIPTTTAMAYQCVSCDSFHVIPMGAINYRKAYPFVKYKASQLPVNVGTQCKECGAPFTLVGPFYSGPLYDKEFLDTCLAICQTAAVELPGLSLTLKVKALFSAMKEELPDVPLYYHLPSLFHRVKLRMIKPIRFKSALCRLNYNVSHFHREPQAIKTNAPNYVVYDILRKYALENPPKNIHRFPLLLKKIETENIDFEVLPILEKLENAREARWLPNPEPFWGPKAKAKTKRAAADEFEKNCNGKKCATDVTEKSNAILSQNPLL</sequence>
<keyword evidence="5 9" id="KW-0819">tRNA processing</keyword>
<evidence type="ECO:0000256" key="2">
    <source>
        <dbReference type="ARBA" id="ARBA00022603"/>
    </source>
</evidence>
<dbReference type="Pfam" id="PF02005">
    <property type="entry name" value="TRM"/>
    <property type="match status" value="2"/>
</dbReference>
<evidence type="ECO:0000256" key="4">
    <source>
        <dbReference type="ARBA" id="ARBA00022691"/>
    </source>
</evidence>
<evidence type="ECO:0000256" key="3">
    <source>
        <dbReference type="ARBA" id="ARBA00022679"/>
    </source>
</evidence>
<keyword evidence="3 9" id="KW-0808">Transferase</keyword>
<keyword evidence="2 9" id="KW-0489">Methyltransferase</keyword>
<dbReference type="PANTHER" id="PTHR10631:SF3">
    <property type="entry name" value="TRNA (GUANINE(26)-N(2))-DIMETHYLTRANSFERASE"/>
    <property type="match status" value="1"/>
</dbReference>
<keyword evidence="1 9" id="KW-0820">tRNA-binding</keyword>
<dbReference type="EC" id="2.1.1.216" evidence="7 9"/>
<reference evidence="11 12" key="1">
    <citation type="journal article" date="2020" name="bioRxiv">
        <title>Metabolic contributions of an alphaproteobacterial endosymbiont in the apicomplexan Cardiosporidium cionae.</title>
        <authorList>
            <person name="Hunter E.S."/>
            <person name="Paight C.J."/>
            <person name="Lane C.E."/>
        </authorList>
    </citation>
    <scope>NUCLEOTIDE SEQUENCE [LARGE SCALE GENOMIC DNA]</scope>
    <source>
        <strain evidence="11">ESH_2018</strain>
    </source>
</reference>
<dbReference type="EMBL" id="JADAQX010000010">
    <property type="protein sequence ID" value="KAF8822965.1"/>
    <property type="molecule type" value="Genomic_DNA"/>
</dbReference>
<evidence type="ECO:0000256" key="6">
    <source>
        <dbReference type="ARBA" id="ARBA00022884"/>
    </source>
</evidence>
<evidence type="ECO:0000256" key="10">
    <source>
        <dbReference type="SAM" id="MobiDB-lite"/>
    </source>
</evidence>
<evidence type="ECO:0000256" key="8">
    <source>
        <dbReference type="ARBA" id="ARBA00051897"/>
    </source>
</evidence>
<comment type="similarity">
    <text evidence="9">Belongs to the class I-like SAM-binding methyltransferase superfamily. Trm1 family.</text>
</comment>
<dbReference type="PROSITE" id="PS51626">
    <property type="entry name" value="SAM_MT_TRM1"/>
    <property type="match status" value="1"/>
</dbReference>
<keyword evidence="12" id="KW-1185">Reference proteome</keyword>